<comment type="function">
    <text evidence="4">Forms an intersubunit bridge (bridge B4) with the 23S rRNA of the 50S subunit in the ribosome.</text>
</comment>
<dbReference type="AlphaFoldDB" id="A0A099I7F5"/>
<reference evidence="9" key="3">
    <citation type="journal article" date="2019" name="Nat. Med.">
        <title>A library of human gut bacterial isolates paired with longitudinal multiomics data enables mechanistic microbiome research.</title>
        <authorList>
            <person name="Poyet M."/>
            <person name="Groussin M."/>
            <person name="Gibbons S.M."/>
            <person name="Avila-Pacheco J."/>
            <person name="Jiang X."/>
            <person name="Kearney S.M."/>
            <person name="Perrotta A.R."/>
            <person name="Berdy B."/>
            <person name="Zhao S."/>
            <person name="Lieberman T.D."/>
            <person name="Swanson P.K."/>
            <person name="Smith M."/>
            <person name="Roesemann S."/>
            <person name="Alexander J.E."/>
            <person name="Rich S.A."/>
            <person name="Livny J."/>
            <person name="Vlamakis H."/>
            <person name="Clish C."/>
            <person name="Bullock K."/>
            <person name="Deik A."/>
            <person name="Scott J."/>
            <person name="Pierce K.A."/>
            <person name="Xavier R.J."/>
            <person name="Alm E.J."/>
        </authorList>
    </citation>
    <scope>NUCLEOTIDE SEQUENCE</scope>
    <source>
        <strain evidence="9">BIOML-A12</strain>
    </source>
</reference>
<dbReference type="GeneID" id="61925849"/>
<dbReference type="EMBL" id="CP048838">
    <property type="protein sequence ID" value="QJA02722.1"/>
    <property type="molecule type" value="Genomic_DNA"/>
</dbReference>
<reference evidence="8" key="5">
    <citation type="journal article" date="2022" name="Clin. Infect. Dis.">
        <title>Association between Clostridium innocuum and antibiotic-associated diarrhea in adults and children: A cross-sectional study and comparative genomics analysis.</title>
        <authorList>
            <person name="Cherny K.E."/>
            <person name="Muscat E.B."/>
            <person name="Balaji A."/>
            <person name="Mukherjee J."/>
            <person name="Ozer E.A."/>
            <person name="Angarone M.P."/>
            <person name="Hauser A.R."/>
            <person name="Sichel J.S."/>
            <person name="Amponsah E."/>
            <person name="Kociolek L.K."/>
        </authorList>
    </citation>
    <scope>NUCLEOTIDE SEQUENCE</scope>
    <source>
        <strain evidence="8">NU1-AC-029v</strain>
    </source>
</reference>
<proteinExistence type="inferred from homology"/>
<evidence type="ECO:0000313" key="7">
    <source>
        <dbReference type="EMBL" id="KGJ53660.1"/>
    </source>
</evidence>
<evidence type="ECO:0000256" key="1">
    <source>
        <dbReference type="ARBA" id="ARBA00022980"/>
    </source>
</evidence>
<evidence type="ECO:0000313" key="13">
    <source>
        <dbReference type="Proteomes" id="UP000260025"/>
    </source>
</evidence>
<dbReference type="GO" id="GO:0022627">
    <property type="term" value="C:cytosolic small ribosomal subunit"/>
    <property type="evidence" value="ECO:0007669"/>
    <property type="project" value="TreeGrafter"/>
</dbReference>
<dbReference type="InterPro" id="IPR009068">
    <property type="entry name" value="uS15_NS1_RNA-bd_sf"/>
</dbReference>
<evidence type="ECO:0000256" key="6">
    <source>
        <dbReference type="RuleBase" id="RU004524"/>
    </source>
</evidence>
<dbReference type="PANTHER" id="PTHR23321">
    <property type="entry name" value="RIBOSOMAL PROTEIN S15, BACTERIAL AND ORGANELLAR"/>
    <property type="match status" value="1"/>
</dbReference>
<organism evidence="7 12">
    <name type="scientific">Clostridium innocuum</name>
    <dbReference type="NCBI Taxonomy" id="1522"/>
    <lineage>
        <taxon>Bacteria</taxon>
        <taxon>Bacillati</taxon>
        <taxon>Bacillota</taxon>
        <taxon>Clostridia</taxon>
        <taxon>Eubacteriales</taxon>
        <taxon>Clostridiaceae</taxon>
        <taxon>Clostridium</taxon>
    </lineage>
</organism>
<dbReference type="Proteomes" id="UP000604383">
    <property type="component" value="Unassembled WGS sequence"/>
</dbReference>
<dbReference type="EMBL" id="JQIF01000035">
    <property type="protein sequence ID" value="KGJ53660.1"/>
    <property type="molecule type" value="Genomic_DNA"/>
</dbReference>
<dbReference type="SMART" id="SM01387">
    <property type="entry name" value="Ribosomal_S15"/>
    <property type="match status" value="1"/>
</dbReference>
<sequence>MLLKSEKQAIMKEYARFEGDTGSPEVQVAVLTYRINQLTEHFKEHKHDYHSQRGLMKMVGRRRNLLAYLKNKDLNRYKELISRLGLRK</sequence>
<evidence type="ECO:0000256" key="2">
    <source>
        <dbReference type="ARBA" id="ARBA00023274"/>
    </source>
</evidence>
<dbReference type="RefSeq" id="WP_002608951.1">
    <property type="nucleotide sequence ID" value="NZ_AP025565.1"/>
</dbReference>
<dbReference type="HAMAP" id="MF_01343_B">
    <property type="entry name" value="Ribosomal_uS15_B"/>
    <property type="match status" value="1"/>
</dbReference>
<evidence type="ECO:0000256" key="3">
    <source>
        <dbReference type="ARBA" id="ARBA00064542"/>
    </source>
</evidence>
<keyword evidence="1 4" id="KW-0689">Ribosomal protein</keyword>
<dbReference type="GO" id="GO:0019843">
    <property type="term" value="F:rRNA binding"/>
    <property type="evidence" value="ECO:0007669"/>
    <property type="project" value="UniProtKB-UniRule"/>
</dbReference>
<dbReference type="Pfam" id="PF00312">
    <property type="entry name" value="Ribosomal_S15"/>
    <property type="match status" value="1"/>
</dbReference>
<keyword evidence="4 6" id="KW-0694">RNA-binding</keyword>
<evidence type="ECO:0000256" key="5">
    <source>
        <dbReference type="RuleBase" id="RU003919"/>
    </source>
</evidence>
<evidence type="ECO:0000313" key="9">
    <source>
        <dbReference type="EMBL" id="MZH54661.1"/>
    </source>
</evidence>
<dbReference type="CDD" id="cd00353">
    <property type="entry name" value="Ribosomal_S15p_S13e"/>
    <property type="match status" value="1"/>
</dbReference>
<dbReference type="Proteomes" id="UP001203972">
    <property type="component" value="Unassembled WGS sequence"/>
</dbReference>
<keyword evidence="4 6" id="KW-0699">rRNA-binding</keyword>
<gene>
    <name evidence="4 8" type="primary">rpsO</name>
    <name evidence="7" type="ORF">CIAN88_07690</name>
    <name evidence="11" type="ORF">DXA38_00890</name>
    <name evidence="10" type="ORF">G4D54_09890</name>
    <name evidence="9" type="ORF">GT664_02555</name>
    <name evidence="8" type="ORF">MKC95_11695</name>
</gene>
<dbReference type="PROSITE" id="PS00362">
    <property type="entry name" value="RIBOSOMAL_S15"/>
    <property type="match status" value="1"/>
</dbReference>
<dbReference type="SUPFAM" id="SSF47060">
    <property type="entry name" value="S15/NS1 RNA-binding domain"/>
    <property type="match status" value="1"/>
</dbReference>
<evidence type="ECO:0000313" key="14">
    <source>
        <dbReference type="Proteomes" id="UP000503330"/>
    </source>
</evidence>
<reference evidence="7 12" key="1">
    <citation type="submission" date="2014-08" db="EMBL/GenBank/DDBJ databases">
        <title>Clostridium innocuum, an unnegligible vancomycin-resistant pathogen causing extra-intestinal infections.</title>
        <authorList>
            <person name="Feng Y."/>
            <person name="Chiu C.-H."/>
        </authorList>
    </citation>
    <scope>NUCLEOTIDE SEQUENCE [LARGE SCALE GENOMIC DNA]</scope>
    <source>
        <strain evidence="7 12">AN88</strain>
    </source>
</reference>
<dbReference type="Proteomes" id="UP000260025">
    <property type="component" value="Unassembled WGS sequence"/>
</dbReference>
<dbReference type="GO" id="GO:0003735">
    <property type="term" value="F:structural constituent of ribosome"/>
    <property type="evidence" value="ECO:0007669"/>
    <property type="project" value="InterPro"/>
</dbReference>
<dbReference type="InterPro" id="IPR000589">
    <property type="entry name" value="Ribosomal_uS15"/>
</dbReference>
<dbReference type="EMBL" id="QVEV01000001">
    <property type="protein sequence ID" value="RGC19075.1"/>
    <property type="molecule type" value="Genomic_DNA"/>
</dbReference>
<dbReference type="GO" id="GO:0006412">
    <property type="term" value="P:translation"/>
    <property type="evidence" value="ECO:0007669"/>
    <property type="project" value="UniProtKB-UniRule"/>
</dbReference>
<dbReference type="OrthoDB" id="9799262at2"/>
<evidence type="ECO:0000313" key="12">
    <source>
        <dbReference type="Proteomes" id="UP000030008"/>
    </source>
</evidence>
<evidence type="ECO:0000256" key="4">
    <source>
        <dbReference type="HAMAP-Rule" id="MF_01343"/>
    </source>
</evidence>
<evidence type="ECO:0000313" key="8">
    <source>
        <dbReference type="EMBL" id="MCR0233430.1"/>
    </source>
</evidence>
<evidence type="ECO:0000313" key="11">
    <source>
        <dbReference type="EMBL" id="RGC19075.1"/>
    </source>
</evidence>
<name>A0A099I7F5_CLOIN</name>
<dbReference type="Proteomes" id="UP000030008">
    <property type="component" value="Unassembled WGS sequence"/>
</dbReference>
<accession>A0A099I7F5</accession>
<dbReference type="EMBL" id="JAKTMA010000019">
    <property type="protein sequence ID" value="MCR0233430.1"/>
    <property type="molecule type" value="Genomic_DNA"/>
</dbReference>
<evidence type="ECO:0000313" key="10">
    <source>
        <dbReference type="EMBL" id="QJA02722.1"/>
    </source>
</evidence>
<comment type="function">
    <text evidence="4 6">One of the primary rRNA binding proteins, it binds directly to 16S rRNA where it helps nucleate assembly of the platform of the 30S subunit by binding and bridging several RNA helices of the 16S rRNA.</text>
</comment>
<reference evidence="11 13" key="2">
    <citation type="submission" date="2018-08" db="EMBL/GenBank/DDBJ databases">
        <title>A genome reference for cultivated species of the human gut microbiota.</title>
        <authorList>
            <person name="Zou Y."/>
            <person name="Xue W."/>
            <person name="Luo G."/>
        </authorList>
    </citation>
    <scope>NUCLEOTIDE SEQUENCE [LARGE SCALE GENOMIC DNA]</scope>
    <source>
        <strain evidence="11 13">OF01-2LB</strain>
    </source>
</reference>
<reference evidence="10 14" key="4">
    <citation type="submission" date="2020-02" db="EMBL/GenBank/DDBJ databases">
        <authorList>
            <person name="Kociolek L.K."/>
            <person name="Ozer E.A."/>
        </authorList>
    </citation>
    <scope>NUCLEOTIDE SEQUENCE [LARGE SCALE GENOMIC DNA]</scope>
    <source>
        <strain evidence="10 14">ATCC 14501</strain>
    </source>
</reference>
<keyword evidence="2 4" id="KW-0687">Ribonucleoprotein</keyword>
<dbReference type="Gene3D" id="1.10.287.10">
    <property type="entry name" value="S15/NS1, RNA-binding"/>
    <property type="match status" value="1"/>
</dbReference>
<dbReference type="PANTHER" id="PTHR23321:SF26">
    <property type="entry name" value="SMALL RIBOSOMAL SUBUNIT PROTEIN US15M"/>
    <property type="match status" value="1"/>
</dbReference>
<comment type="subunit">
    <text evidence="3 4">Part of the 30S ribosomal subunit. Forms a bridge to the 50S subunit in the 70S ribosome, contacting the 23S rRNA.</text>
</comment>
<dbReference type="Gene3D" id="6.10.250.3130">
    <property type="match status" value="1"/>
</dbReference>
<comment type="similarity">
    <text evidence="4 5">Belongs to the universal ribosomal protein uS15 family.</text>
</comment>
<dbReference type="FunFam" id="1.10.287.10:FF:000002">
    <property type="entry name" value="30S ribosomal protein S15"/>
    <property type="match status" value="1"/>
</dbReference>
<dbReference type="EMBL" id="WWTN01000003">
    <property type="protein sequence ID" value="MZH54661.1"/>
    <property type="molecule type" value="Genomic_DNA"/>
</dbReference>
<dbReference type="Proteomes" id="UP000503330">
    <property type="component" value="Chromosome"/>
</dbReference>
<dbReference type="InterPro" id="IPR005290">
    <property type="entry name" value="Ribosomal_uS15_bac-type"/>
</dbReference>
<dbReference type="NCBIfam" id="TIGR00952">
    <property type="entry name" value="S15_bact"/>
    <property type="match status" value="1"/>
</dbReference>
<protein>
    <recommendedName>
        <fullName evidence="4">Small ribosomal subunit protein uS15</fullName>
    </recommendedName>
</protein>